<keyword evidence="2" id="KW-1185">Reference proteome</keyword>
<sequence>MILSKKLEDELAEFCADGGEIVEWKEGRHRVIEKRARPGDDVEVIVIDEEKYDESNCGHFYSRKWRGKWHDFEKNAEGIIHSLRKELGFSSKK</sequence>
<dbReference type="Proteomes" id="UP000807306">
    <property type="component" value="Unassembled WGS sequence"/>
</dbReference>
<evidence type="ECO:0000313" key="1">
    <source>
        <dbReference type="EMBL" id="KAF9523395.1"/>
    </source>
</evidence>
<name>A0A9P6E6I5_9AGAR</name>
<reference evidence="1" key="1">
    <citation type="submission" date="2020-11" db="EMBL/GenBank/DDBJ databases">
        <authorList>
            <consortium name="DOE Joint Genome Institute"/>
            <person name="Ahrendt S."/>
            <person name="Riley R."/>
            <person name="Andreopoulos W."/>
            <person name="Labutti K."/>
            <person name="Pangilinan J."/>
            <person name="Ruiz-Duenas F.J."/>
            <person name="Barrasa J.M."/>
            <person name="Sanchez-Garcia M."/>
            <person name="Camarero S."/>
            <person name="Miyauchi S."/>
            <person name="Serrano A."/>
            <person name="Linde D."/>
            <person name="Babiker R."/>
            <person name="Drula E."/>
            <person name="Ayuso-Fernandez I."/>
            <person name="Pacheco R."/>
            <person name="Padilla G."/>
            <person name="Ferreira P."/>
            <person name="Barriuso J."/>
            <person name="Kellner H."/>
            <person name="Castanera R."/>
            <person name="Alfaro M."/>
            <person name="Ramirez L."/>
            <person name="Pisabarro A.G."/>
            <person name="Kuo A."/>
            <person name="Tritt A."/>
            <person name="Lipzen A."/>
            <person name="He G."/>
            <person name="Yan M."/>
            <person name="Ng V."/>
            <person name="Cullen D."/>
            <person name="Martin F."/>
            <person name="Rosso M.-N."/>
            <person name="Henrissat B."/>
            <person name="Hibbett D."/>
            <person name="Martinez A.T."/>
            <person name="Grigoriev I.V."/>
        </authorList>
    </citation>
    <scope>NUCLEOTIDE SEQUENCE</scope>
    <source>
        <strain evidence="1">CBS 506.95</strain>
    </source>
</reference>
<dbReference type="EMBL" id="MU157918">
    <property type="protein sequence ID" value="KAF9523395.1"/>
    <property type="molecule type" value="Genomic_DNA"/>
</dbReference>
<dbReference type="AlphaFoldDB" id="A0A9P6E6I5"/>
<organism evidence="1 2">
    <name type="scientific">Crepidotus variabilis</name>
    <dbReference type="NCBI Taxonomy" id="179855"/>
    <lineage>
        <taxon>Eukaryota</taxon>
        <taxon>Fungi</taxon>
        <taxon>Dikarya</taxon>
        <taxon>Basidiomycota</taxon>
        <taxon>Agaricomycotina</taxon>
        <taxon>Agaricomycetes</taxon>
        <taxon>Agaricomycetidae</taxon>
        <taxon>Agaricales</taxon>
        <taxon>Agaricineae</taxon>
        <taxon>Crepidotaceae</taxon>
        <taxon>Crepidotus</taxon>
    </lineage>
</organism>
<accession>A0A9P6E6I5</accession>
<protein>
    <submittedName>
        <fullName evidence="1">Uncharacterized protein</fullName>
    </submittedName>
</protein>
<proteinExistence type="predicted"/>
<comment type="caution">
    <text evidence="1">The sequence shown here is derived from an EMBL/GenBank/DDBJ whole genome shotgun (WGS) entry which is preliminary data.</text>
</comment>
<evidence type="ECO:0000313" key="2">
    <source>
        <dbReference type="Proteomes" id="UP000807306"/>
    </source>
</evidence>
<gene>
    <name evidence="1" type="ORF">CPB83DRAFT_862864</name>
</gene>
<dbReference type="OrthoDB" id="2926569at2759"/>